<gene>
    <name evidence="2" type="ORF">A4A49_61715</name>
</gene>
<dbReference type="AlphaFoldDB" id="A0A314KHY4"/>
<name>A0A314KHY4_NICAT</name>
<feature type="region of interest" description="Disordered" evidence="1">
    <location>
        <begin position="53"/>
        <end position="80"/>
    </location>
</feature>
<protein>
    <submittedName>
        <fullName evidence="2">Uncharacterized protein</fullName>
    </submittedName>
</protein>
<evidence type="ECO:0000313" key="2">
    <source>
        <dbReference type="EMBL" id="OIT28808.1"/>
    </source>
</evidence>
<sequence>MLNVSDMAEEDKLHYFMSGLKGWAQLELRRQNVQSLSTAIVAAVAFADLNIGDDPAKTSHSKSDGRKGKAREWKKSVKGHATEDEGLVKNVRHENHNGKERSGKFKGCFTCGGPHLKNDCPVQARVYSMLAAEKQEQVVEANAIVADVNGAPGALYVNNPLGMIN</sequence>
<organism evidence="2 3">
    <name type="scientific">Nicotiana attenuata</name>
    <name type="common">Coyote tobacco</name>
    <dbReference type="NCBI Taxonomy" id="49451"/>
    <lineage>
        <taxon>Eukaryota</taxon>
        <taxon>Viridiplantae</taxon>
        <taxon>Streptophyta</taxon>
        <taxon>Embryophyta</taxon>
        <taxon>Tracheophyta</taxon>
        <taxon>Spermatophyta</taxon>
        <taxon>Magnoliopsida</taxon>
        <taxon>eudicotyledons</taxon>
        <taxon>Gunneridae</taxon>
        <taxon>Pentapetalae</taxon>
        <taxon>asterids</taxon>
        <taxon>lamiids</taxon>
        <taxon>Solanales</taxon>
        <taxon>Solanaceae</taxon>
        <taxon>Nicotianoideae</taxon>
        <taxon>Nicotianeae</taxon>
        <taxon>Nicotiana</taxon>
    </lineage>
</organism>
<evidence type="ECO:0000256" key="1">
    <source>
        <dbReference type="SAM" id="MobiDB-lite"/>
    </source>
</evidence>
<dbReference type="Proteomes" id="UP000187609">
    <property type="component" value="Unassembled WGS sequence"/>
</dbReference>
<proteinExistence type="predicted"/>
<evidence type="ECO:0000313" key="3">
    <source>
        <dbReference type="Proteomes" id="UP000187609"/>
    </source>
</evidence>
<comment type="caution">
    <text evidence="2">The sequence shown here is derived from an EMBL/GenBank/DDBJ whole genome shotgun (WGS) entry which is preliminary data.</text>
</comment>
<dbReference type="EMBL" id="MJEQ01001947">
    <property type="protein sequence ID" value="OIT28808.1"/>
    <property type="molecule type" value="Genomic_DNA"/>
</dbReference>
<keyword evidence="3" id="KW-1185">Reference proteome</keyword>
<accession>A0A314KHY4</accession>
<reference evidence="2" key="1">
    <citation type="submission" date="2016-11" db="EMBL/GenBank/DDBJ databases">
        <title>The genome of Nicotiana attenuata.</title>
        <authorList>
            <person name="Xu S."/>
            <person name="Brockmoeller T."/>
            <person name="Gaquerel E."/>
            <person name="Navarro A."/>
            <person name="Kuhl H."/>
            <person name="Gase K."/>
            <person name="Ling Z."/>
            <person name="Zhou W."/>
            <person name="Kreitzer C."/>
            <person name="Stanke M."/>
            <person name="Tang H."/>
            <person name="Lyons E."/>
            <person name="Pandey P."/>
            <person name="Pandey S.P."/>
            <person name="Timmermann B."/>
            <person name="Baldwin I.T."/>
        </authorList>
    </citation>
    <scope>NUCLEOTIDE SEQUENCE [LARGE SCALE GENOMIC DNA]</scope>
    <source>
        <strain evidence="2">UT</strain>
    </source>
</reference>
<dbReference type="Gramene" id="OIT28808">
    <property type="protein sequence ID" value="OIT28808"/>
    <property type="gene ID" value="A4A49_61715"/>
</dbReference>
<feature type="compositionally biased region" description="Basic and acidic residues" evidence="1">
    <location>
        <begin position="54"/>
        <end position="80"/>
    </location>
</feature>